<dbReference type="EMBL" id="VUOA01000009">
    <property type="protein sequence ID" value="KAA2241104.1"/>
    <property type="molecule type" value="Genomic_DNA"/>
</dbReference>
<comment type="caution">
    <text evidence="2">The sequence shown here is derived from an EMBL/GenBank/DDBJ whole genome shotgun (WGS) entry which is preliminary data.</text>
</comment>
<dbReference type="Pfam" id="PF13480">
    <property type="entry name" value="Acetyltransf_6"/>
    <property type="match status" value="1"/>
</dbReference>
<accession>A0A5B2VQQ6</accession>
<organism evidence="2 3">
    <name type="scientific">Salinarimonas soli</name>
    <dbReference type="NCBI Taxonomy" id="1638099"/>
    <lineage>
        <taxon>Bacteria</taxon>
        <taxon>Pseudomonadati</taxon>
        <taxon>Pseudomonadota</taxon>
        <taxon>Alphaproteobacteria</taxon>
        <taxon>Hyphomicrobiales</taxon>
        <taxon>Salinarimonadaceae</taxon>
        <taxon>Salinarimonas</taxon>
    </lineage>
</organism>
<dbReference type="InterPro" id="IPR038740">
    <property type="entry name" value="BioF2-like_GNAT_dom"/>
</dbReference>
<dbReference type="GO" id="GO:0016740">
    <property type="term" value="F:transferase activity"/>
    <property type="evidence" value="ECO:0007669"/>
    <property type="project" value="UniProtKB-KW"/>
</dbReference>
<dbReference type="RefSeq" id="WP_149815885.1">
    <property type="nucleotide sequence ID" value="NZ_VUOA01000009.1"/>
</dbReference>
<evidence type="ECO:0000313" key="2">
    <source>
        <dbReference type="EMBL" id="KAA2241104.1"/>
    </source>
</evidence>
<protein>
    <submittedName>
        <fullName evidence="2">GNAT family N-acetyltransferase</fullName>
    </submittedName>
</protein>
<sequence length="329" mass="35766">MSDLTADVIRTADGLTALEAEWWKLWRRCESATPFQSPAWLLPWWQVFAPGELRAIAVRDAGRLVALAPFYREDGAHGRRLLPLGIGLSDYGDILRDPLRGDAALAIVHAAAQIEGWDSLSLEDLAPGAAALTLRAGPGMSDATERQCACPVLDLTAAPVPAGKRRKLRMAQNRAARRAGFSIESVEADGIDAFLDALFDLHGARWATRGEGGVLAEDPVRRFHRAAAPALHRAGLARFALMRLEGRVVGAYYGLADARRAYAYLGGFDPAFAFESPGTLLVGHAIDSAAQAGAGEFHFLRGQEPYKYEWGAVDRWSMRRVLTRQGAHV</sequence>
<dbReference type="OrthoDB" id="9808976at2"/>
<keyword evidence="2" id="KW-0808">Transferase</keyword>
<proteinExistence type="predicted"/>
<feature type="domain" description="BioF2-like acetyltransferase" evidence="1">
    <location>
        <begin position="164"/>
        <end position="307"/>
    </location>
</feature>
<reference evidence="2 3" key="1">
    <citation type="submission" date="2019-09" db="EMBL/GenBank/DDBJ databases">
        <title>Salinarimonas rosea gen. nov., sp. nov., a new member of the a-2 subgroup of the Proteobacteria.</title>
        <authorList>
            <person name="Liu J."/>
        </authorList>
    </citation>
    <scope>NUCLEOTIDE SEQUENCE [LARGE SCALE GENOMIC DNA]</scope>
    <source>
        <strain evidence="2 3">BN140002</strain>
    </source>
</reference>
<gene>
    <name evidence="2" type="ORF">F0L46_04710</name>
</gene>
<dbReference type="Proteomes" id="UP000323142">
    <property type="component" value="Unassembled WGS sequence"/>
</dbReference>
<dbReference type="SUPFAM" id="SSF55729">
    <property type="entry name" value="Acyl-CoA N-acyltransferases (Nat)"/>
    <property type="match status" value="1"/>
</dbReference>
<name>A0A5B2VQQ6_9HYPH</name>
<dbReference type="InterPro" id="IPR016181">
    <property type="entry name" value="Acyl_CoA_acyltransferase"/>
</dbReference>
<evidence type="ECO:0000259" key="1">
    <source>
        <dbReference type="Pfam" id="PF13480"/>
    </source>
</evidence>
<dbReference type="AlphaFoldDB" id="A0A5B2VQQ6"/>
<dbReference type="Gene3D" id="3.40.630.30">
    <property type="match status" value="1"/>
</dbReference>
<evidence type="ECO:0000313" key="3">
    <source>
        <dbReference type="Proteomes" id="UP000323142"/>
    </source>
</evidence>
<keyword evidence="3" id="KW-1185">Reference proteome</keyword>
<reference evidence="2 3" key="2">
    <citation type="submission" date="2019-09" db="EMBL/GenBank/DDBJ databases">
        <authorList>
            <person name="Jin C."/>
        </authorList>
    </citation>
    <scope>NUCLEOTIDE SEQUENCE [LARGE SCALE GENOMIC DNA]</scope>
    <source>
        <strain evidence="2 3">BN140002</strain>
    </source>
</reference>